<organism evidence="3 4">
    <name type="scientific">Saliniramus fredricksonii</name>
    <dbReference type="NCBI Taxonomy" id="1653334"/>
    <lineage>
        <taxon>Bacteria</taxon>
        <taxon>Pseudomonadati</taxon>
        <taxon>Pseudomonadota</taxon>
        <taxon>Alphaproteobacteria</taxon>
        <taxon>Hyphomicrobiales</taxon>
        <taxon>Salinarimonadaceae</taxon>
        <taxon>Saliniramus</taxon>
    </lineage>
</organism>
<sequence length="284" mass="30928">MSALVALIDGSIYSQSVCDHTAWVAQKTGYPVELMHVLGRRDVSTAPADLSGAINADARENLLAELASHDEERARLAQKRGRLILEEARARIGGQGVEQINTRLRNGDLVEALQEAESDAALVIVGKRGEAADFARMHLGSNLERVVRASRKPVLVTSRAFKPQNRFLIAFDGGDSVMKAVRHIAAGKLFTGMECRLLTVGQPSAMVRERLETAQSVLRDAGFTVSSEIREGQPESVIITAIEAEKIDLLVMGAYGHSRIRSLIIGSTTSEMVRSCLVPVRLFR</sequence>
<feature type="domain" description="UspA" evidence="2">
    <location>
        <begin position="210"/>
        <end position="281"/>
    </location>
</feature>
<dbReference type="InterPro" id="IPR006015">
    <property type="entry name" value="Universal_stress_UspA"/>
</dbReference>
<dbReference type="PANTHER" id="PTHR46268:SF6">
    <property type="entry name" value="UNIVERSAL STRESS PROTEIN UP12"/>
    <property type="match status" value="1"/>
</dbReference>
<evidence type="ECO:0000313" key="4">
    <source>
        <dbReference type="Proteomes" id="UP000182800"/>
    </source>
</evidence>
<comment type="caution">
    <text evidence="3">The sequence shown here is derived from an EMBL/GenBank/DDBJ whole genome shotgun (WGS) entry which is preliminary data.</text>
</comment>
<protein>
    <submittedName>
        <fullName evidence="3">Nucleotide-binding universal stress protein, UspA family</fullName>
    </submittedName>
</protein>
<keyword evidence="4" id="KW-1185">Reference proteome</keyword>
<proteinExistence type="inferred from homology"/>
<dbReference type="CDD" id="cd00293">
    <property type="entry name" value="USP-like"/>
    <property type="match status" value="2"/>
</dbReference>
<dbReference type="PANTHER" id="PTHR46268">
    <property type="entry name" value="STRESS RESPONSE PROTEIN NHAX"/>
    <property type="match status" value="1"/>
</dbReference>
<accession>A0ABY0K4W8</accession>
<dbReference type="Proteomes" id="UP000182800">
    <property type="component" value="Unassembled WGS sequence"/>
</dbReference>
<dbReference type="SUPFAM" id="SSF52402">
    <property type="entry name" value="Adenine nucleotide alpha hydrolases-like"/>
    <property type="match status" value="2"/>
</dbReference>
<dbReference type="RefSeq" id="WP_074443430.1">
    <property type="nucleotide sequence ID" value="NZ_FMBM01000001.1"/>
</dbReference>
<name>A0ABY0K4W8_9HYPH</name>
<dbReference type="InterPro" id="IPR006016">
    <property type="entry name" value="UspA"/>
</dbReference>
<dbReference type="EMBL" id="FMBM01000001">
    <property type="protein sequence ID" value="SCC78689.1"/>
    <property type="molecule type" value="Genomic_DNA"/>
</dbReference>
<comment type="similarity">
    <text evidence="1">Belongs to the universal stress protein A family.</text>
</comment>
<feature type="domain" description="UspA" evidence="2">
    <location>
        <begin position="5"/>
        <end position="157"/>
    </location>
</feature>
<evidence type="ECO:0000259" key="2">
    <source>
        <dbReference type="Pfam" id="PF00582"/>
    </source>
</evidence>
<dbReference type="Pfam" id="PF00582">
    <property type="entry name" value="Usp"/>
    <property type="match status" value="2"/>
</dbReference>
<reference evidence="3 4" key="1">
    <citation type="submission" date="2016-08" db="EMBL/GenBank/DDBJ databases">
        <authorList>
            <person name="Varghese N."/>
            <person name="Submissions Spin"/>
        </authorList>
    </citation>
    <scope>NUCLEOTIDE SEQUENCE [LARGE SCALE GENOMIC DNA]</scope>
    <source>
        <strain evidence="3 4">HL-109</strain>
    </source>
</reference>
<dbReference type="PRINTS" id="PR01438">
    <property type="entry name" value="UNVRSLSTRESS"/>
</dbReference>
<dbReference type="Gene3D" id="3.40.50.12370">
    <property type="match status" value="1"/>
</dbReference>
<evidence type="ECO:0000256" key="1">
    <source>
        <dbReference type="ARBA" id="ARBA00008791"/>
    </source>
</evidence>
<evidence type="ECO:0000313" key="3">
    <source>
        <dbReference type="EMBL" id="SCC78689.1"/>
    </source>
</evidence>
<gene>
    <name evidence="3" type="ORF">GA0071312_0435</name>
</gene>